<dbReference type="Gene3D" id="2.40.170.20">
    <property type="entry name" value="TonB-dependent receptor, beta-barrel domain"/>
    <property type="match status" value="1"/>
</dbReference>
<evidence type="ECO:0000256" key="2">
    <source>
        <dbReference type="ARBA" id="ARBA00022448"/>
    </source>
</evidence>
<dbReference type="Pfam" id="PF07715">
    <property type="entry name" value="Plug"/>
    <property type="match status" value="1"/>
</dbReference>
<dbReference type="InterPro" id="IPR037066">
    <property type="entry name" value="Plug_dom_sf"/>
</dbReference>
<feature type="region of interest" description="Disordered" evidence="7">
    <location>
        <begin position="1"/>
        <end position="35"/>
    </location>
</feature>
<comment type="caution">
    <text evidence="9">The sequence shown here is derived from an EMBL/GenBank/DDBJ whole genome shotgun (WGS) entry which is preliminary data.</text>
</comment>
<dbReference type="InterPro" id="IPR036942">
    <property type="entry name" value="Beta-barrel_TonB_sf"/>
</dbReference>
<reference evidence="9 10" key="1">
    <citation type="submission" date="2018-05" db="EMBL/GenBank/DDBJ databases">
        <title>Genome of Sphingosinicella humi QZX222.</title>
        <authorList>
            <person name="Qiao Z."/>
            <person name="Wang G."/>
        </authorList>
    </citation>
    <scope>NUCLEOTIDE SEQUENCE [LARGE SCALE GENOMIC DNA]</scope>
    <source>
        <strain evidence="9 10">QZX222</strain>
    </source>
</reference>
<evidence type="ECO:0000313" key="9">
    <source>
        <dbReference type="EMBL" id="PWG02541.1"/>
    </source>
</evidence>
<dbReference type="PANTHER" id="PTHR30069">
    <property type="entry name" value="TONB-DEPENDENT OUTER MEMBRANE RECEPTOR"/>
    <property type="match status" value="1"/>
</dbReference>
<dbReference type="GO" id="GO:0009279">
    <property type="term" value="C:cell outer membrane"/>
    <property type="evidence" value="ECO:0007669"/>
    <property type="project" value="UniProtKB-SubCell"/>
</dbReference>
<organism evidence="9 10">
    <name type="scientific">Allosphingosinicella humi</name>
    <dbReference type="NCBI Taxonomy" id="2068657"/>
    <lineage>
        <taxon>Bacteria</taxon>
        <taxon>Pseudomonadati</taxon>
        <taxon>Pseudomonadota</taxon>
        <taxon>Alphaproteobacteria</taxon>
        <taxon>Sphingomonadales</taxon>
        <taxon>Sphingomonadaceae</taxon>
        <taxon>Allosphingosinicella</taxon>
    </lineage>
</organism>
<keyword evidence="9" id="KW-0675">Receptor</keyword>
<keyword evidence="4" id="KW-0812">Transmembrane</keyword>
<dbReference type="AlphaFoldDB" id="A0A2U2J2N3"/>
<evidence type="ECO:0000256" key="1">
    <source>
        <dbReference type="ARBA" id="ARBA00004571"/>
    </source>
</evidence>
<keyword evidence="6" id="KW-0998">Cell outer membrane</keyword>
<keyword evidence="5" id="KW-0472">Membrane</keyword>
<evidence type="ECO:0000259" key="8">
    <source>
        <dbReference type="Pfam" id="PF07715"/>
    </source>
</evidence>
<evidence type="ECO:0000256" key="5">
    <source>
        <dbReference type="ARBA" id="ARBA00023136"/>
    </source>
</evidence>
<dbReference type="RefSeq" id="WP_109270680.1">
    <property type="nucleotide sequence ID" value="NZ_QFFF01000001.1"/>
</dbReference>
<dbReference type="PANTHER" id="PTHR30069:SF40">
    <property type="entry name" value="TONB-DEPENDENT RECEPTOR NMB0964-RELATED"/>
    <property type="match status" value="1"/>
</dbReference>
<gene>
    <name evidence="9" type="ORF">DF286_06425</name>
</gene>
<feature type="domain" description="TonB-dependent receptor plug" evidence="8">
    <location>
        <begin position="25"/>
        <end position="110"/>
    </location>
</feature>
<dbReference type="GO" id="GO:0044718">
    <property type="term" value="P:siderophore transmembrane transport"/>
    <property type="evidence" value="ECO:0007669"/>
    <property type="project" value="TreeGrafter"/>
</dbReference>
<dbReference type="InterPro" id="IPR012910">
    <property type="entry name" value="Plug_dom"/>
</dbReference>
<sequence>MAAAPALAQQESGDAPPPVASAPATTQGARSYTPQDFARFSPRTALDMLRQVPGFTIQAQDQERRGLGQATGNVLINGQRFSGKSNDVVTELGRISAANVTRIDIVDGATLSVPGLSGQVANIITASTGVSGSFAWRPQIRARRTEARLTNGEFSVSGKAGGWDYTASFANDSFRNGNAGPEIVFTPDRTIIDRRDEVLYAYGEQPRISGSLKRETDGGSILNLNAAAGLFYQDIDEKSLRSGLGQPDRDRRLHEQEREWNYELGGDYEFDLGDGRLKLIGLRRFEHSPFEQELLIDFADGRPRQGDRFEQIADEAETIGRGEYRWNAGGADWQVSGEGALNILDIENRLFALNPAGDWVAVAFPNSVATVKEKRAEAALSYGRPLSPNLTLQTSVGAEYSILSQSGEAGLTRKFVRPKGFVSLAWKASPLLDVSAKLEREVGQLNFFDFVASANVSGGTTNAGNVNLVPQQSWTVELEATRNLAAWGTATARLYGSRITDIVDIVPIGETGQAPGNLDSATRYGVQWTSTFNFDPIGWKGAKIDLDLQFEKTRLEDPLTGLFRQINENAYRQIAINFRHDVPQTDWAYGWGIDHFAQTPGFRLDQKFQFSNTPGNVGVFVENKDVMGLTVRGSVDNILGTNEAFDRSFYDGRRTNGLLFTESRDRFYGPVFTVAISGNI</sequence>
<dbReference type="EMBL" id="QFFF01000001">
    <property type="protein sequence ID" value="PWG02541.1"/>
    <property type="molecule type" value="Genomic_DNA"/>
</dbReference>
<evidence type="ECO:0000313" key="10">
    <source>
        <dbReference type="Proteomes" id="UP000245916"/>
    </source>
</evidence>
<dbReference type="InterPro" id="IPR039426">
    <property type="entry name" value="TonB-dep_rcpt-like"/>
</dbReference>
<feature type="compositionally biased region" description="Polar residues" evidence="7">
    <location>
        <begin position="25"/>
        <end position="34"/>
    </location>
</feature>
<evidence type="ECO:0000256" key="4">
    <source>
        <dbReference type="ARBA" id="ARBA00022692"/>
    </source>
</evidence>
<keyword evidence="2" id="KW-0813">Transport</keyword>
<name>A0A2U2J2N3_9SPHN</name>
<keyword evidence="3" id="KW-1134">Transmembrane beta strand</keyword>
<keyword evidence="10" id="KW-1185">Reference proteome</keyword>
<evidence type="ECO:0000256" key="6">
    <source>
        <dbReference type="ARBA" id="ARBA00023237"/>
    </source>
</evidence>
<dbReference type="OrthoDB" id="7622322at2"/>
<dbReference type="GO" id="GO:0015344">
    <property type="term" value="F:siderophore uptake transmembrane transporter activity"/>
    <property type="evidence" value="ECO:0007669"/>
    <property type="project" value="TreeGrafter"/>
</dbReference>
<comment type="subcellular location">
    <subcellularLocation>
        <location evidence="1">Cell outer membrane</location>
        <topology evidence="1">Multi-pass membrane protein</topology>
    </subcellularLocation>
</comment>
<protein>
    <submittedName>
        <fullName evidence="9">TonB-dependent receptor</fullName>
    </submittedName>
</protein>
<dbReference type="Gene3D" id="2.170.130.10">
    <property type="entry name" value="TonB-dependent receptor, plug domain"/>
    <property type="match status" value="1"/>
</dbReference>
<dbReference type="Proteomes" id="UP000245916">
    <property type="component" value="Unassembled WGS sequence"/>
</dbReference>
<proteinExistence type="predicted"/>
<accession>A0A2U2J2N3</accession>
<evidence type="ECO:0000256" key="3">
    <source>
        <dbReference type="ARBA" id="ARBA00022452"/>
    </source>
</evidence>
<evidence type="ECO:0000256" key="7">
    <source>
        <dbReference type="SAM" id="MobiDB-lite"/>
    </source>
</evidence>
<dbReference type="SUPFAM" id="SSF56935">
    <property type="entry name" value="Porins"/>
    <property type="match status" value="1"/>
</dbReference>